<dbReference type="PANTHER" id="PTHR23517:SF2">
    <property type="entry name" value="MULTIDRUG RESISTANCE PROTEIN MDTH"/>
    <property type="match status" value="1"/>
</dbReference>
<keyword evidence="5 7" id="KW-1133">Transmembrane helix</keyword>
<dbReference type="RefSeq" id="WP_225889135.1">
    <property type="nucleotide sequence ID" value="NZ_CP021983.2"/>
</dbReference>
<keyword evidence="6 7" id="KW-0472">Membrane</keyword>
<feature type="transmembrane region" description="Helical" evidence="7">
    <location>
        <begin position="231"/>
        <end position="249"/>
    </location>
</feature>
<evidence type="ECO:0000259" key="8">
    <source>
        <dbReference type="PROSITE" id="PS50850"/>
    </source>
</evidence>
<sequence length="300" mass="31828">MVHGWMRRFRDWLPDLDQRVWILAGGRLLSQVGIGFTLFYAPIFFVDRVGLTATQVGLGIGSGSLSGMIARFLGGSMADSPRWGRRFTLLLSALVSAAADGILVATHNFPTFILGNLLMGFGIGLYWPATEAMVGGGLSENAISWLFTGHVALAALCQLSIARALKPLPLPRALMISACLWGLSFCLTWQAGIAATGALGWALMALGVMALAMAAYTPIASSLVAVLAPEALRGVYLSINSMCWAIGYFMGPPLGGWALDQSRAIANSFWLALALSVALGLGGLRLLDQRLDRAATEHSS</sequence>
<feature type="transmembrane region" description="Helical" evidence="7">
    <location>
        <begin position="142"/>
        <end position="161"/>
    </location>
</feature>
<keyword evidence="10" id="KW-1185">Reference proteome</keyword>
<dbReference type="Pfam" id="PF07690">
    <property type="entry name" value="MFS_1"/>
    <property type="match status" value="2"/>
</dbReference>
<dbReference type="EMBL" id="CP021983">
    <property type="protein sequence ID" value="ASC69266.1"/>
    <property type="molecule type" value="Genomic_DNA"/>
</dbReference>
<reference evidence="9 10" key="1">
    <citation type="journal article" date="2016" name="Biochim. Biophys. Acta">
        <title>Characterization of red-shifted phycobilisomes isolated from the chlorophyll f-containing cyanobacterium Halomicronema hongdechloris.</title>
        <authorList>
            <person name="Li Y."/>
            <person name="Lin Y."/>
            <person name="Garvey C.J."/>
            <person name="Birch D."/>
            <person name="Corkery R.W."/>
            <person name="Loughlin P.C."/>
            <person name="Scheer H."/>
            <person name="Willows R.D."/>
            <person name="Chen M."/>
        </authorList>
    </citation>
    <scope>NUCLEOTIDE SEQUENCE [LARGE SCALE GENOMIC DNA]</scope>
    <source>
        <strain evidence="9 10">C2206</strain>
    </source>
</reference>
<feature type="transmembrane region" description="Helical" evidence="7">
    <location>
        <begin position="56"/>
        <end position="74"/>
    </location>
</feature>
<keyword evidence="4 7" id="KW-0812">Transmembrane</keyword>
<dbReference type="Proteomes" id="UP000191901">
    <property type="component" value="Chromosome"/>
</dbReference>
<dbReference type="SUPFAM" id="SSF103473">
    <property type="entry name" value="MFS general substrate transporter"/>
    <property type="match status" value="2"/>
</dbReference>
<dbReference type="Gene3D" id="1.20.1250.20">
    <property type="entry name" value="MFS general substrate transporter like domains"/>
    <property type="match status" value="2"/>
</dbReference>
<dbReference type="PANTHER" id="PTHR23517">
    <property type="entry name" value="RESISTANCE PROTEIN MDTM, PUTATIVE-RELATED-RELATED"/>
    <property type="match status" value="1"/>
</dbReference>
<evidence type="ECO:0000256" key="4">
    <source>
        <dbReference type="ARBA" id="ARBA00022692"/>
    </source>
</evidence>
<dbReference type="InterPro" id="IPR020846">
    <property type="entry name" value="MFS_dom"/>
</dbReference>
<evidence type="ECO:0000256" key="2">
    <source>
        <dbReference type="ARBA" id="ARBA00022448"/>
    </source>
</evidence>
<proteinExistence type="predicted"/>
<gene>
    <name evidence="9" type="ORF">XM38_001930</name>
</gene>
<feature type="transmembrane region" description="Helical" evidence="7">
    <location>
        <begin position="173"/>
        <end position="192"/>
    </location>
</feature>
<accession>A0A1Z3HG78</accession>
<evidence type="ECO:0000256" key="1">
    <source>
        <dbReference type="ARBA" id="ARBA00004651"/>
    </source>
</evidence>
<dbReference type="AlphaFoldDB" id="A0A1Z3HG78"/>
<evidence type="ECO:0000256" key="6">
    <source>
        <dbReference type="ARBA" id="ARBA00023136"/>
    </source>
</evidence>
<dbReference type="InterPro" id="IPR050171">
    <property type="entry name" value="MFS_Transporters"/>
</dbReference>
<evidence type="ECO:0000256" key="7">
    <source>
        <dbReference type="SAM" id="Phobius"/>
    </source>
</evidence>
<evidence type="ECO:0000313" key="10">
    <source>
        <dbReference type="Proteomes" id="UP000191901"/>
    </source>
</evidence>
<name>A0A1Z3HG78_9CYAN</name>
<dbReference type="GO" id="GO:0022857">
    <property type="term" value="F:transmembrane transporter activity"/>
    <property type="evidence" value="ECO:0007669"/>
    <property type="project" value="InterPro"/>
</dbReference>
<feature type="transmembrane region" description="Helical" evidence="7">
    <location>
        <begin position="269"/>
        <end position="287"/>
    </location>
</feature>
<feature type="domain" description="Major facilitator superfamily (MFS) profile" evidence="8">
    <location>
        <begin position="19"/>
        <end position="300"/>
    </location>
</feature>
<organism evidence="9 10">
    <name type="scientific">Halomicronema hongdechloris C2206</name>
    <dbReference type="NCBI Taxonomy" id="1641165"/>
    <lineage>
        <taxon>Bacteria</taxon>
        <taxon>Bacillati</taxon>
        <taxon>Cyanobacteriota</taxon>
        <taxon>Cyanophyceae</taxon>
        <taxon>Nodosilineales</taxon>
        <taxon>Nodosilineaceae</taxon>
        <taxon>Halomicronema</taxon>
    </lineage>
</organism>
<dbReference type="InterPro" id="IPR036259">
    <property type="entry name" value="MFS_trans_sf"/>
</dbReference>
<evidence type="ECO:0000313" key="9">
    <source>
        <dbReference type="EMBL" id="ASC69266.1"/>
    </source>
</evidence>
<dbReference type="PROSITE" id="PS50850">
    <property type="entry name" value="MFS"/>
    <property type="match status" value="1"/>
</dbReference>
<keyword evidence="3" id="KW-1003">Cell membrane</keyword>
<evidence type="ECO:0000256" key="3">
    <source>
        <dbReference type="ARBA" id="ARBA00022475"/>
    </source>
</evidence>
<keyword evidence="2" id="KW-0813">Transport</keyword>
<dbReference type="STRING" id="1641165.XM38_15970"/>
<feature type="transmembrane region" description="Helical" evidence="7">
    <location>
        <begin position="198"/>
        <end position="219"/>
    </location>
</feature>
<dbReference type="GO" id="GO:0005886">
    <property type="term" value="C:plasma membrane"/>
    <property type="evidence" value="ECO:0007669"/>
    <property type="project" value="UniProtKB-SubCell"/>
</dbReference>
<dbReference type="KEGG" id="hhg:XM38_001930"/>
<comment type="subcellular location">
    <subcellularLocation>
        <location evidence="1">Cell membrane</location>
        <topology evidence="1">Multi-pass membrane protein</topology>
    </subcellularLocation>
</comment>
<feature type="transmembrane region" description="Helical" evidence="7">
    <location>
        <begin position="86"/>
        <end position="105"/>
    </location>
</feature>
<protein>
    <submittedName>
        <fullName evidence="9">Transporter protein</fullName>
    </submittedName>
</protein>
<evidence type="ECO:0000256" key="5">
    <source>
        <dbReference type="ARBA" id="ARBA00022989"/>
    </source>
</evidence>
<feature type="transmembrane region" description="Helical" evidence="7">
    <location>
        <begin position="20"/>
        <end position="44"/>
    </location>
</feature>
<dbReference type="InterPro" id="IPR011701">
    <property type="entry name" value="MFS"/>
</dbReference>
<feature type="transmembrane region" description="Helical" evidence="7">
    <location>
        <begin position="112"/>
        <end position="130"/>
    </location>
</feature>